<organism evidence="2 3">
    <name type="scientific">Streptomyces luteireticuli</name>
    <dbReference type="NCBI Taxonomy" id="173858"/>
    <lineage>
        <taxon>Bacteria</taxon>
        <taxon>Bacillati</taxon>
        <taxon>Actinomycetota</taxon>
        <taxon>Actinomycetes</taxon>
        <taxon>Kitasatosporales</taxon>
        <taxon>Streptomycetaceae</taxon>
        <taxon>Streptomyces</taxon>
    </lineage>
</organism>
<proteinExistence type="predicted"/>
<evidence type="ECO:0000256" key="1">
    <source>
        <dbReference type="SAM" id="Phobius"/>
    </source>
</evidence>
<evidence type="ECO:0008006" key="4">
    <source>
        <dbReference type="Google" id="ProtNLM"/>
    </source>
</evidence>
<feature type="transmembrane region" description="Helical" evidence="1">
    <location>
        <begin position="35"/>
        <end position="58"/>
    </location>
</feature>
<dbReference type="EMBL" id="BAAABX010000032">
    <property type="protein sequence ID" value="GAA0406640.1"/>
    <property type="molecule type" value="Genomic_DNA"/>
</dbReference>
<sequence>MSQVAAPAAAPDRPHPLAAFKPLLLDLAIPLGSYYLLHSGLGLDLLLSLALSSVVPAAHSLADALRKRTFNALATVMVVVNVLSMALSFTSGDARLMMAKDSVLSSFVGLSILWSVARGRPMMTAGLKPLLIKTSAAKSAAWDRLSATDTRFRRHERTFSLVWGAALLTECVARVIGAYTLPVETMASWGSTAMLLGAIALGIVAGGALAVAPMEKLLEEAEATAEV</sequence>
<keyword evidence="3" id="KW-1185">Reference proteome</keyword>
<feature type="transmembrane region" description="Helical" evidence="1">
    <location>
        <begin position="161"/>
        <end position="181"/>
    </location>
</feature>
<reference evidence="3" key="1">
    <citation type="journal article" date="2019" name="Int. J. Syst. Evol. Microbiol.">
        <title>The Global Catalogue of Microorganisms (GCM) 10K type strain sequencing project: providing services to taxonomists for standard genome sequencing and annotation.</title>
        <authorList>
            <consortium name="The Broad Institute Genomics Platform"/>
            <consortium name="The Broad Institute Genome Sequencing Center for Infectious Disease"/>
            <person name="Wu L."/>
            <person name="Ma J."/>
        </authorList>
    </citation>
    <scope>NUCLEOTIDE SEQUENCE [LARGE SCALE GENOMIC DNA]</scope>
    <source>
        <strain evidence="3">JCM 4788</strain>
    </source>
</reference>
<feature type="transmembrane region" description="Helical" evidence="1">
    <location>
        <begin position="102"/>
        <end position="119"/>
    </location>
</feature>
<evidence type="ECO:0000313" key="2">
    <source>
        <dbReference type="EMBL" id="GAA0406640.1"/>
    </source>
</evidence>
<keyword evidence="1" id="KW-1133">Transmembrane helix</keyword>
<protein>
    <recommendedName>
        <fullName evidence="4">DUF3159 domain-containing protein</fullName>
    </recommendedName>
</protein>
<feature type="transmembrane region" description="Helical" evidence="1">
    <location>
        <begin position="193"/>
        <end position="212"/>
    </location>
</feature>
<keyword evidence="1" id="KW-0812">Transmembrane</keyword>
<comment type="caution">
    <text evidence="2">The sequence shown here is derived from an EMBL/GenBank/DDBJ whole genome shotgun (WGS) entry which is preliminary data.</text>
</comment>
<keyword evidence="1" id="KW-0472">Membrane</keyword>
<dbReference type="Proteomes" id="UP001500879">
    <property type="component" value="Unassembled WGS sequence"/>
</dbReference>
<dbReference type="RefSeq" id="WP_344024137.1">
    <property type="nucleotide sequence ID" value="NZ_BAAABX010000032.1"/>
</dbReference>
<name>A0ABP3IJ54_9ACTN</name>
<dbReference type="NCBIfam" id="NF041646">
    <property type="entry name" value="VC0807_fam"/>
    <property type="match status" value="1"/>
</dbReference>
<feature type="transmembrane region" description="Helical" evidence="1">
    <location>
        <begin position="70"/>
        <end position="90"/>
    </location>
</feature>
<gene>
    <name evidence="2" type="ORF">GCM10010357_29500</name>
</gene>
<accession>A0ABP3IJ54</accession>
<evidence type="ECO:0000313" key="3">
    <source>
        <dbReference type="Proteomes" id="UP001500879"/>
    </source>
</evidence>